<keyword evidence="7" id="KW-0413">Isomerase</keyword>
<keyword evidence="8" id="KW-1185">Reference proteome</keyword>
<dbReference type="PANTHER" id="PTHR42742:SF3">
    <property type="entry name" value="FRUCTOKINASE"/>
    <property type="match status" value="1"/>
</dbReference>
<dbReference type="InterPro" id="IPR014628">
    <property type="entry name" value="Man6P_isomerase_Firm_short"/>
</dbReference>
<evidence type="ECO:0000256" key="2">
    <source>
        <dbReference type="ARBA" id="ARBA00022833"/>
    </source>
</evidence>
<keyword evidence="2" id="KW-0862">Zinc</keyword>
<evidence type="ECO:0000256" key="1">
    <source>
        <dbReference type="ARBA" id="ARBA00022723"/>
    </source>
</evidence>
<sequence length="333" mass="37631">MDSKDINISPTKTTNFIAYPLQFTPILKDRIWGGKKLATLGKQLPSDTIGESWEIAMVGDDLSYISNGVYANLDIEKLITAFPEEILGTKIYETYGKQFPLLFKFLDAKTDLSIQLHPNDVLAKKRHNTFGKTEMWYIMQADEGARIILGFKENSSAEEYLLHLDNKTLPTILKEYRVKAGDVFFIETGTIHAIGGGIVLAEIQQTSDITYRVYDWDRVDESGNQRELHVDMALEAINYKVKQTKIDYSKDTNEANLLVKSPFFVTNYIPLQGTKEIITDGSCFRVYICTSGTCDIIADGLVYTLKMGETVLMPAIIREFDLKGNAEILEVYI</sequence>
<comment type="caution">
    <text evidence="7">The sequence shown here is derived from an EMBL/GenBank/DDBJ whole genome shotgun (WGS) entry which is preliminary data.</text>
</comment>
<evidence type="ECO:0000313" key="8">
    <source>
        <dbReference type="Proteomes" id="UP001242368"/>
    </source>
</evidence>
<dbReference type="RefSeq" id="WP_290363917.1">
    <property type="nucleotide sequence ID" value="NZ_JAUFQU010000001.1"/>
</dbReference>
<organism evidence="7 8">
    <name type="scientific">Paenimyroides ceti</name>
    <dbReference type="NCBI Taxonomy" id="395087"/>
    <lineage>
        <taxon>Bacteria</taxon>
        <taxon>Pseudomonadati</taxon>
        <taxon>Bacteroidota</taxon>
        <taxon>Flavobacteriia</taxon>
        <taxon>Flavobacteriales</taxon>
        <taxon>Flavobacteriaceae</taxon>
        <taxon>Paenimyroides</taxon>
    </lineage>
</organism>
<dbReference type="InterPro" id="IPR049071">
    <property type="entry name" value="MPI_cupin_dom"/>
</dbReference>
<dbReference type="Gene3D" id="2.60.120.10">
    <property type="entry name" value="Jelly Rolls"/>
    <property type="match status" value="2"/>
</dbReference>
<dbReference type="PIRSF" id="PIRSF036894">
    <property type="entry name" value="PMI_Firm_short"/>
    <property type="match status" value="1"/>
</dbReference>
<dbReference type="Pfam" id="PF21621">
    <property type="entry name" value="MPI_cupin_dom"/>
    <property type="match status" value="1"/>
</dbReference>
<gene>
    <name evidence="7" type="ORF">QW060_13035</name>
</gene>
<accession>A0ABT8CU47</accession>
<keyword evidence="1" id="KW-0479">Metal-binding</keyword>
<feature type="domain" description="Phosphomannose isomerase type I catalytic" evidence="5">
    <location>
        <begin position="23"/>
        <end position="129"/>
    </location>
</feature>
<evidence type="ECO:0000256" key="4">
    <source>
        <dbReference type="ARBA" id="ARBA00030762"/>
    </source>
</evidence>
<dbReference type="Proteomes" id="UP001242368">
    <property type="component" value="Unassembled WGS sequence"/>
</dbReference>
<evidence type="ECO:0000313" key="7">
    <source>
        <dbReference type="EMBL" id="MDN3708032.1"/>
    </source>
</evidence>
<feature type="domain" description="Mannose-6-phosphate isomerase cupin" evidence="6">
    <location>
        <begin position="259"/>
        <end position="332"/>
    </location>
</feature>
<evidence type="ECO:0000256" key="3">
    <source>
        <dbReference type="ARBA" id="ARBA00029741"/>
    </source>
</evidence>
<dbReference type="PANTHER" id="PTHR42742">
    <property type="entry name" value="TRANSCRIPTIONAL REPRESSOR MPRA"/>
    <property type="match status" value="1"/>
</dbReference>
<dbReference type="InterPro" id="IPR014710">
    <property type="entry name" value="RmlC-like_jellyroll"/>
</dbReference>
<dbReference type="CDD" id="cd07010">
    <property type="entry name" value="cupin_PMI_type_I_N_bac"/>
    <property type="match status" value="1"/>
</dbReference>
<dbReference type="Pfam" id="PF20511">
    <property type="entry name" value="PMI_typeI_cat"/>
    <property type="match status" value="1"/>
</dbReference>
<dbReference type="InterPro" id="IPR051804">
    <property type="entry name" value="Carb_Metab_Reg_Kinase/Isom"/>
</dbReference>
<evidence type="ECO:0000259" key="6">
    <source>
        <dbReference type="Pfam" id="PF21621"/>
    </source>
</evidence>
<reference evidence="8" key="1">
    <citation type="journal article" date="2019" name="Int. J. Syst. Evol. Microbiol.">
        <title>The Global Catalogue of Microorganisms (GCM) 10K type strain sequencing project: providing services to taxonomists for standard genome sequencing and annotation.</title>
        <authorList>
            <consortium name="The Broad Institute Genomics Platform"/>
            <consortium name="The Broad Institute Genome Sequencing Center for Infectious Disease"/>
            <person name="Wu L."/>
            <person name="Ma J."/>
        </authorList>
    </citation>
    <scope>NUCLEOTIDE SEQUENCE [LARGE SCALE GENOMIC DNA]</scope>
    <source>
        <strain evidence="8">CECT 7184</strain>
    </source>
</reference>
<proteinExistence type="predicted"/>
<dbReference type="InterPro" id="IPR011051">
    <property type="entry name" value="RmlC_Cupin_sf"/>
</dbReference>
<evidence type="ECO:0000259" key="5">
    <source>
        <dbReference type="Pfam" id="PF20511"/>
    </source>
</evidence>
<dbReference type="SUPFAM" id="SSF51182">
    <property type="entry name" value="RmlC-like cupins"/>
    <property type="match status" value="1"/>
</dbReference>
<dbReference type="InterPro" id="IPR046457">
    <property type="entry name" value="PMI_typeI_cat"/>
</dbReference>
<dbReference type="GO" id="GO:0016853">
    <property type="term" value="F:isomerase activity"/>
    <property type="evidence" value="ECO:0007669"/>
    <property type="project" value="UniProtKB-KW"/>
</dbReference>
<dbReference type="EMBL" id="JAUFQU010000001">
    <property type="protein sequence ID" value="MDN3708032.1"/>
    <property type="molecule type" value="Genomic_DNA"/>
</dbReference>
<protein>
    <recommendedName>
        <fullName evidence="3">Phosphohexomutase</fullName>
    </recommendedName>
    <alternativeName>
        <fullName evidence="4">Phosphomannose isomerase</fullName>
    </alternativeName>
</protein>
<name>A0ABT8CU47_9FLAO</name>